<evidence type="ECO:0008006" key="5">
    <source>
        <dbReference type="Google" id="ProtNLM"/>
    </source>
</evidence>
<protein>
    <recommendedName>
        <fullName evidence="5">Metal-binding protein</fullName>
    </recommendedName>
</protein>
<dbReference type="Pfam" id="PF10050">
    <property type="entry name" value="DUF2284"/>
    <property type="match status" value="1"/>
</dbReference>
<proteinExistence type="predicted"/>
<dbReference type="InterPro" id="IPR019271">
    <property type="entry name" value="DUF2284_metal-binding"/>
</dbReference>
<keyword evidence="3" id="KW-1185">Reference proteome</keyword>
<accession>A0AAC9RQ35</accession>
<reference evidence="2 4" key="2">
    <citation type="submission" date="2017-03" db="EMBL/GenBank/DDBJ databases">
        <title>Complete sequence of Clostridium formicaceticum DSM 92.</title>
        <authorList>
            <person name="Poehlein A."/>
            <person name="Karl M."/>
            <person name="Bengelsdorf F.R."/>
            <person name="Duerre P."/>
            <person name="Daniel R."/>
        </authorList>
    </citation>
    <scope>NUCLEOTIDE SEQUENCE [LARGE SCALE GENOMIC DNA]</scope>
    <source>
        <strain evidence="2 4">DSM 92</strain>
    </source>
</reference>
<dbReference type="EMBL" id="CP020559">
    <property type="protein sequence ID" value="ARE88250.1"/>
    <property type="molecule type" value="Genomic_DNA"/>
</dbReference>
<dbReference type="EMBL" id="CP017603">
    <property type="protein sequence ID" value="AOY77664.1"/>
    <property type="molecule type" value="Genomic_DNA"/>
</dbReference>
<evidence type="ECO:0000313" key="4">
    <source>
        <dbReference type="Proteomes" id="UP000192478"/>
    </source>
</evidence>
<sequence length="175" mass="19775">MEGIQSKVDRFFPENKEIPVESIQIKEEMRKLCEKNQCGSYNKNWTCPPAVGSLEEGEKRIRKYTKFIIVYDVYELKSSFDLKGMMAGGKDFSDRLLKLKKDIGVGDDFMMLGAGGCRLCEKCAYIDGEKCRRPEDAIISCEAHGIDVMALMKHHGLKYNHGVNTVTFIGGVLYS</sequence>
<evidence type="ECO:0000313" key="2">
    <source>
        <dbReference type="EMBL" id="ARE88250.1"/>
    </source>
</evidence>
<dbReference type="RefSeq" id="WP_070971560.1">
    <property type="nucleotide sequence ID" value="NZ_CP017603.1"/>
</dbReference>
<gene>
    <name evidence="1" type="ORF">BJL90_18455</name>
    <name evidence="2" type="ORF">CLFO_26510</name>
</gene>
<dbReference type="Proteomes" id="UP000192478">
    <property type="component" value="Chromosome"/>
</dbReference>
<dbReference type="KEGG" id="cfm:BJL90_18455"/>
<organism evidence="2 4">
    <name type="scientific">Clostridium formicaceticum</name>
    <dbReference type="NCBI Taxonomy" id="1497"/>
    <lineage>
        <taxon>Bacteria</taxon>
        <taxon>Bacillati</taxon>
        <taxon>Bacillota</taxon>
        <taxon>Clostridia</taxon>
        <taxon>Eubacteriales</taxon>
        <taxon>Clostridiaceae</taxon>
        <taxon>Clostridium</taxon>
    </lineage>
</organism>
<name>A0AAC9RQ35_9CLOT</name>
<dbReference type="Proteomes" id="UP000177894">
    <property type="component" value="Chromosome"/>
</dbReference>
<dbReference type="AlphaFoldDB" id="A0AAC9RQ35"/>
<evidence type="ECO:0000313" key="3">
    <source>
        <dbReference type="Proteomes" id="UP000177894"/>
    </source>
</evidence>
<reference evidence="1 3" key="1">
    <citation type="submission" date="2016-10" db="EMBL/GenBank/DDBJ databases">
        <title>Complete Genome Sequence of Acetogen Clostridium formicoaceticum ATCC 27076.</title>
        <authorList>
            <person name="Bao T."/>
            <person name="Cheng C."/>
            <person name="Zhao J."/>
            <person name="Yang S.-T."/>
            <person name="Wang J."/>
            <person name="Wang M."/>
        </authorList>
    </citation>
    <scope>NUCLEOTIDE SEQUENCE [LARGE SCALE GENOMIC DNA]</scope>
    <source>
        <strain evidence="1 3">ATCC 27076</strain>
    </source>
</reference>
<evidence type="ECO:0000313" key="1">
    <source>
        <dbReference type="EMBL" id="AOY77664.1"/>
    </source>
</evidence>